<evidence type="ECO:0000256" key="1">
    <source>
        <dbReference type="SAM" id="SignalP"/>
    </source>
</evidence>
<dbReference type="KEGG" id="smas:HUE87_00515"/>
<evidence type="ECO:0000313" key="3">
    <source>
        <dbReference type="Proteomes" id="UP000593836"/>
    </source>
</evidence>
<proteinExistence type="predicted"/>
<dbReference type="Gene3D" id="2.40.160.10">
    <property type="entry name" value="Porin"/>
    <property type="match status" value="1"/>
</dbReference>
<dbReference type="SUPFAM" id="SSF56935">
    <property type="entry name" value="Porins"/>
    <property type="match status" value="1"/>
</dbReference>
<protein>
    <recommendedName>
        <fullName evidence="4">Porin domain-containing protein</fullName>
    </recommendedName>
</protein>
<feature type="chain" id="PRO_5032543631" description="Porin domain-containing protein" evidence="1">
    <location>
        <begin position="21"/>
        <end position="373"/>
    </location>
</feature>
<gene>
    <name evidence="2" type="ORF">HUE87_00515</name>
</gene>
<feature type="signal peptide" evidence="1">
    <location>
        <begin position="1"/>
        <end position="20"/>
    </location>
</feature>
<dbReference type="AlphaFoldDB" id="A0A7S7M0F5"/>
<keyword evidence="1" id="KW-0732">Signal</keyword>
<dbReference type="Proteomes" id="UP000593836">
    <property type="component" value="Chromosome"/>
</dbReference>
<evidence type="ECO:0000313" key="2">
    <source>
        <dbReference type="EMBL" id="QOY54766.1"/>
    </source>
</evidence>
<keyword evidence="3" id="KW-1185">Reference proteome</keyword>
<accession>A0A7S7M0F5</accession>
<reference evidence="2 3" key="1">
    <citation type="submission" date="2020-05" db="EMBL/GenBank/DDBJ databases">
        <title>Sulfurimonas marisnigri, sp. nov., and Sulfurimonas baltica, sp. nov., manganese oxide reducing chemolithoautotrophs of the class Epsilonproteobacteria isolated from the pelagic redoxclines of the Black and Baltic Seas and emended description of the genus Sulfurimonas.</title>
        <authorList>
            <person name="Henkel J.V."/>
            <person name="Laudan C."/>
            <person name="Werner J."/>
            <person name="Neu T."/>
            <person name="Plewe S."/>
            <person name="Sproer C."/>
            <person name="Bunk B."/>
            <person name="Schulz-Vogt H.N."/>
        </authorList>
    </citation>
    <scope>NUCLEOTIDE SEQUENCE [LARGE SCALE GENOMIC DNA]</scope>
    <source>
        <strain evidence="2 3">SoZ1</strain>
    </source>
</reference>
<name>A0A7S7M0F5_9BACT</name>
<organism evidence="2 3">
    <name type="scientific">Candidatus Sulfurimonas marisnigri</name>
    <dbReference type="NCBI Taxonomy" id="2740405"/>
    <lineage>
        <taxon>Bacteria</taxon>
        <taxon>Pseudomonadati</taxon>
        <taxon>Campylobacterota</taxon>
        <taxon>Epsilonproteobacteria</taxon>
        <taxon>Campylobacterales</taxon>
        <taxon>Sulfurimonadaceae</taxon>
        <taxon>Sulfurimonas</taxon>
    </lineage>
</organism>
<evidence type="ECO:0008006" key="4">
    <source>
        <dbReference type="Google" id="ProtNLM"/>
    </source>
</evidence>
<sequence>MKKKIALSMSAALLSTSAYAVDVSVSGFGTIAAGKSSRKDTNVAGYKNTKKNAESNGDKIKFQPDSVFGVQFNSKIDSKMTAAVQIISRFNDVDDQVVNLEWAYINYSLSDHLTVQAGRFRPAIYLYSNTQDIGYSYVWTRPPLEIYSMIPINYIDGVNVDYQYEITDEITLGANIYYGNLTTDIFTKAGFTLDFQFDNRYGIDVSLGSDDFKIRAGYLRSNQSVVDSTNGNPKFLISNAINTFISAGVFVDYNNYLFVAEFANRDIGADQTGKQSPFADNVDGWYATAGYRFGDYTPTITYAAQEATSDKTGNNYIPTFERDLTSTSVGLRYEINDHSALKGEWLRQDEKAKTSADGYGVTNLYTVAWNIIF</sequence>
<dbReference type="RefSeq" id="WP_194366810.1">
    <property type="nucleotide sequence ID" value="NZ_CP054493.1"/>
</dbReference>
<dbReference type="InterPro" id="IPR023614">
    <property type="entry name" value="Porin_dom_sf"/>
</dbReference>
<dbReference type="EMBL" id="CP054493">
    <property type="protein sequence ID" value="QOY54766.1"/>
    <property type="molecule type" value="Genomic_DNA"/>
</dbReference>